<dbReference type="KEGG" id="rmar:GBA65_12660"/>
<keyword evidence="1" id="KW-0812">Transmembrane</keyword>
<feature type="transmembrane region" description="Helical" evidence="1">
    <location>
        <begin position="181"/>
        <end position="198"/>
    </location>
</feature>
<keyword evidence="1" id="KW-1133">Transmembrane helix</keyword>
<name>A0A6G8PYF5_9ACTN</name>
<dbReference type="EMBL" id="CP045121">
    <property type="protein sequence ID" value="QIN79230.1"/>
    <property type="molecule type" value="Genomic_DNA"/>
</dbReference>
<dbReference type="Gene3D" id="1.10.1900.10">
    <property type="entry name" value="c-terminal domain of poly(a) binding protein"/>
    <property type="match status" value="1"/>
</dbReference>
<feature type="transmembrane region" description="Helical" evidence="1">
    <location>
        <begin position="114"/>
        <end position="134"/>
    </location>
</feature>
<evidence type="ECO:0000256" key="1">
    <source>
        <dbReference type="SAM" id="Phobius"/>
    </source>
</evidence>
<reference evidence="2 3" key="1">
    <citation type="submission" date="2019-10" db="EMBL/GenBank/DDBJ databases">
        <title>Rubrobacter sp nov SCSIO 52915 isolated from a deep-sea sediment in the South China Sea.</title>
        <authorList>
            <person name="Chen R.W."/>
        </authorList>
    </citation>
    <scope>NUCLEOTIDE SEQUENCE [LARGE SCALE GENOMIC DNA]</scope>
    <source>
        <strain evidence="2 3">SCSIO 52915</strain>
    </source>
</reference>
<organism evidence="2 3">
    <name type="scientific">Rubrobacter marinus</name>
    <dbReference type="NCBI Taxonomy" id="2653852"/>
    <lineage>
        <taxon>Bacteria</taxon>
        <taxon>Bacillati</taxon>
        <taxon>Actinomycetota</taxon>
        <taxon>Rubrobacteria</taxon>
        <taxon>Rubrobacterales</taxon>
        <taxon>Rubrobacteraceae</taxon>
        <taxon>Rubrobacter</taxon>
    </lineage>
</organism>
<dbReference type="SUPFAM" id="SSF158560">
    <property type="entry name" value="BH3980-like"/>
    <property type="match status" value="1"/>
</dbReference>
<dbReference type="Proteomes" id="UP000502706">
    <property type="component" value="Chromosome"/>
</dbReference>
<gene>
    <name evidence="2" type="ORF">GBA65_12660</name>
</gene>
<sequence>MEVRANEERISRTIYECRVYWVRSGVPRRRVDDMLSELERHLREAGEDGKPVEAVVGDDVRPFAKLWAEESRPPRELGRRLFIFATSVAISVPVFAAFTHLWYWTLSFGVDLGVLLPVVTFAVSVSLMGLFPALTTIEHLEPRWKGHLAIVVLSLTTVLVPTVIIALAFGGRDAALFDWSWYATLVSALVALLMYGLLKHSVPDVRAFVRRRIW</sequence>
<proteinExistence type="predicted"/>
<accession>A0A6G8PYF5</accession>
<dbReference type="RefSeq" id="WP_166396892.1">
    <property type="nucleotide sequence ID" value="NZ_CP045121.1"/>
</dbReference>
<feature type="transmembrane region" description="Helical" evidence="1">
    <location>
        <begin position="146"/>
        <end position="169"/>
    </location>
</feature>
<keyword evidence="1" id="KW-0472">Membrane</keyword>
<evidence type="ECO:0000313" key="3">
    <source>
        <dbReference type="Proteomes" id="UP000502706"/>
    </source>
</evidence>
<feature type="transmembrane region" description="Helical" evidence="1">
    <location>
        <begin position="81"/>
        <end position="102"/>
    </location>
</feature>
<evidence type="ECO:0000313" key="2">
    <source>
        <dbReference type="EMBL" id="QIN79230.1"/>
    </source>
</evidence>
<dbReference type="AlphaFoldDB" id="A0A6G8PYF5"/>
<keyword evidence="3" id="KW-1185">Reference proteome</keyword>
<protein>
    <submittedName>
        <fullName evidence="2">Uncharacterized protein</fullName>
    </submittedName>
</protein>